<dbReference type="SMART" id="SM00186">
    <property type="entry name" value="FBG"/>
    <property type="match status" value="1"/>
</dbReference>
<evidence type="ECO:0000256" key="2">
    <source>
        <dbReference type="ARBA" id="ARBA00022525"/>
    </source>
</evidence>
<dbReference type="InterPro" id="IPR037579">
    <property type="entry name" value="FIB_ANG-like"/>
</dbReference>
<dbReference type="PANTHER" id="PTHR47221:SF6">
    <property type="entry name" value="FIBRINOGEN ALPHA CHAIN"/>
    <property type="match status" value="1"/>
</dbReference>
<comment type="subcellular location">
    <subcellularLocation>
        <location evidence="1">Secreted</location>
    </subcellularLocation>
</comment>
<keyword evidence="2" id="KW-0964">Secreted</keyword>
<feature type="domain" description="Fibrinogen C-terminal" evidence="9">
    <location>
        <begin position="369"/>
        <end position="592"/>
    </location>
</feature>
<keyword evidence="3 8" id="KW-0732">Signal</keyword>
<sequence>MKWCCVALFGCLVLYFGTIDAANENVKRSWSEISEILDKVKKIEEQINNENRIRQITETLRIDSTMDRMNRKLDQIIALLGQDSGTGVSSSAVIPRDFSTDLNAIDNRLRSLESSVDKWEEGLVKVDATYEKVGEIEKRTTNLKDDLTQKLRKMMNVITAVYEMNKDMKTNLGGRSESSDTRSEGDTTSASDFLIANLEELERKIKEQFSVLSTEIRSEITSLKIVASSVNDRCETSAGGQTETPSDDDDWPDLSEFSRGAKPQREGKKVSSGRSSNTMEDTLDNLVETLGRSTREIREEIHQGMQDIDQKLSNLTQMALDHECDSLSGSESVLTPRRVPSQDSSPNVIVTDQEVEEVTQSGENCSSVASDVTMPKSCAELRRGGATCDGVYVIFPKGIRAVRVFCDMTTEGGGWTVLLRRGDFGDKMTSFHKNWDSYKHGFGDMEGEFWLGNDNMNMLSTQETNLLRVNLEAFDGDTLNLSYSSFLVAGESDRYRLQLGTVVGTPSPAANSLRYHSNHPFSTYDRKNDAFEQNCASTYKGGWWFNGCYFGFLTGEYFRPDDRRENWQGILWYDWKGNASLKGAEMKIRPKNFST</sequence>
<dbReference type="NCBIfam" id="NF040941">
    <property type="entry name" value="GGGWT_bact"/>
    <property type="match status" value="1"/>
</dbReference>
<evidence type="ECO:0000256" key="4">
    <source>
        <dbReference type="ARBA" id="ARBA00023054"/>
    </source>
</evidence>
<dbReference type="EMBL" id="HAHK01000023">
    <property type="protein sequence ID" value="SNX32900.1"/>
    <property type="molecule type" value="Transcribed_RNA"/>
</dbReference>
<dbReference type="GO" id="GO:0005576">
    <property type="term" value="C:extracellular region"/>
    <property type="evidence" value="ECO:0007669"/>
    <property type="project" value="UniProtKB-SubCell"/>
</dbReference>
<proteinExistence type="predicted"/>
<reference evidence="10" key="2">
    <citation type="submission" date="2019-05" db="EMBL/GenBank/DDBJ databases">
        <title>Unravelling the molecular evolution of spider venoms.</title>
        <authorList>
            <person name="Pineda S."/>
        </authorList>
    </citation>
    <scope>NUCLEOTIDE SEQUENCE</scope>
</reference>
<feature type="region of interest" description="Disordered" evidence="7">
    <location>
        <begin position="231"/>
        <end position="282"/>
    </location>
</feature>
<accession>A0A4Q8K138</accession>
<dbReference type="InterPro" id="IPR002181">
    <property type="entry name" value="Fibrinogen_a/b/g_C_dom"/>
</dbReference>
<dbReference type="Pfam" id="PF00147">
    <property type="entry name" value="Fibrinogen_C"/>
    <property type="match status" value="1"/>
</dbReference>
<organism evidence="10">
    <name type="scientific">Liphistius sp. SGP-2016</name>
    <dbReference type="NCBI Taxonomy" id="1905180"/>
    <lineage>
        <taxon>Eukaryota</taxon>
        <taxon>Metazoa</taxon>
        <taxon>Ecdysozoa</taxon>
        <taxon>Arthropoda</taxon>
        <taxon>Chelicerata</taxon>
        <taxon>Arachnida</taxon>
        <taxon>Araneae</taxon>
        <taxon>Mesothelae</taxon>
        <taxon>Liphistiidae</taxon>
        <taxon>Liphistius</taxon>
    </lineage>
</organism>
<evidence type="ECO:0000256" key="8">
    <source>
        <dbReference type="SAM" id="SignalP"/>
    </source>
</evidence>
<dbReference type="InterPro" id="IPR014716">
    <property type="entry name" value="Fibrinogen_a/b/g_C_1"/>
</dbReference>
<dbReference type="SUPFAM" id="SSF56496">
    <property type="entry name" value="Fibrinogen C-terminal domain-like"/>
    <property type="match status" value="1"/>
</dbReference>
<name>A0A4Q8K138_9ARAC</name>
<evidence type="ECO:0000256" key="1">
    <source>
        <dbReference type="ARBA" id="ARBA00004613"/>
    </source>
</evidence>
<keyword evidence="6" id="KW-0325">Glycoprotein</keyword>
<dbReference type="AlphaFoldDB" id="A0A4Q8K138"/>
<feature type="region of interest" description="Disordered" evidence="7">
    <location>
        <begin position="169"/>
        <end position="189"/>
    </location>
</feature>
<keyword evidence="4" id="KW-0175">Coiled coil</keyword>
<protein>
    <submittedName>
        <fullName evidence="10">U35-Liphistoxin-Lsp1a_1</fullName>
    </submittedName>
</protein>
<evidence type="ECO:0000256" key="7">
    <source>
        <dbReference type="SAM" id="MobiDB-lite"/>
    </source>
</evidence>
<dbReference type="Gene3D" id="3.90.215.10">
    <property type="entry name" value="Gamma Fibrinogen, chain A, domain 1"/>
    <property type="match status" value="1"/>
</dbReference>
<evidence type="ECO:0000256" key="3">
    <source>
        <dbReference type="ARBA" id="ARBA00022729"/>
    </source>
</evidence>
<feature type="chain" id="PRO_5020696272" evidence="8">
    <location>
        <begin position="22"/>
        <end position="595"/>
    </location>
</feature>
<dbReference type="PROSITE" id="PS51406">
    <property type="entry name" value="FIBRINOGEN_C_2"/>
    <property type="match status" value="1"/>
</dbReference>
<keyword evidence="5" id="KW-1015">Disulfide bond</keyword>
<dbReference type="InterPro" id="IPR036056">
    <property type="entry name" value="Fibrinogen-like_C"/>
</dbReference>
<evidence type="ECO:0000256" key="6">
    <source>
        <dbReference type="ARBA" id="ARBA00023180"/>
    </source>
</evidence>
<feature type="signal peptide" evidence="8">
    <location>
        <begin position="1"/>
        <end position="21"/>
    </location>
</feature>
<reference evidence="10" key="1">
    <citation type="submission" date="2017-05" db="EMBL/GenBank/DDBJ databases">
        <authorList>
            <person name="QRISCLOUD D."/>
        </authorList>
    </citation>
    <scope>NUCLEOTIDE SEQUENCE</scope>
</reference>
<evidence type="ECO:0000313" key="10">
    <source>
        <dbReference type="EMBL" id="SNX32900.1"/>
    </source>
</evidence>
<dbReference type="CDD" id="cd00087">
    <property type="entry name" value="FReD"/>
    <property type="match status" value="1"/>
</dbReference>
<dbReference type="PANTHER" id="PTHR47221">
    <property type="entry name" value="FIBRINOGEN ALPHA CHAIN"/>
    <property type="match status" value="1"/>
</dbReference>
<evidence type="ECO:0000259" key="9">
    <source>
        <dbReference type="PROSITE" id="PS51406"/>
    </source>
</evidence>
<evidence type="ECO:0000256" key="5">
    <source>
        <dbReference type="ARBA" id="ARBA00023157"/>
    </source>
</evidence>